<dbReference type="AlphaFoldDB" id="A0A285RDI1"/>
<organism evidence="11 12">
    <name type="scientific">Thalassospira xiamenensis</name>
    <dbReference type="NCBI Taxonomy" id="220697"/>
    <lineage>
        <taxon>Bacteria</taxon>
        <taxon>Pseudomonadati</taxon>
        <taxon>Pseudomonadota</taxon>
        <taxon>Alphaproteobacteria</taxon>
        <taxon>Rhodospirillales</taxon>
        <taxon>Thalassospiraceae</taxon>
        <taxon>Thalassospira</taxon>
    </lineage>
</organism>
<keyword evidence="4 10" id="KW-0812">Transmembrane</keyword>
<gene>
    <name evidence="10" type="primary">plsY</name>
    <name evidence="11" type="ORF">SAMN05428964_101512</name>
</gene>
<reference evidence="11 12" key="1">
    <citation type="submission" date="2017-08" db="EMBL/GenBank/DDBJ databases">
        <authorList>
            <person name="de Groot N.N."/>
        </authorList>
    </citation>
    <scope>NUCLEOTIDE SEQUENCE [LARGE SCALE GENOMIC DNA]</scope>
    <source>
        <strain evidence="11 12">USBA 78</strain>
    </source>
</reference>
<keyword evidence="5 10" id="KW-1133">Transmembrane helix</keyword>
<evidence type="ECO:0000256" key="5">
    <source>
        <dbReference type="ARBA" id="ARBA00022989"/>
    </source>
</evidence>
<evidence type="ECO:0000256" key="3">
    <source>
        <dbReference type="ARBA" id="ARBA00022679"/>
    </source>
</evidence>
<keyword evidence="3 10" id="KW-0808">Transferase</keyword>
<protein>
    <recommendedName>
        <fullName evidence="10">Glycerol-3-phosphate acyltransferase</fullName>
    </recommendedName>
    <alternativeName>
        <fullName evidence="10">Acyl-PO4 G3P acyltransferase</fullName>
    </alternativeName>
    <alternativeName>
        <fullName evidence="10">Acyl-phosphate--glycerol-3-phosphate acyltransferase</fullName>
    </alternativeName>
    <alternativeName>
        <fullName evidence="10">G3P acyltransferase</fullName>
        <shortName evidence="10">GPAT</shortName>
        <ecNumber evidence="10">2.3.1.275</ecNumber>
    </alternativeName>
    <alternativeName>
        <fullName evidence="10">Lysophosphatidic acid synthase</fullName>
        <shortName evidence="10">LPA synthase</shortName>
    </alternativeName>
</protein>
<sequence>MELDATYKATLMSLQIATVCGYLLGSIPFGLVLTRMAGLGDIRKIGSGNIGATNVLRTGNKFLAFLTLVGDVGKGAAAALLFTHFVSAEAGIFAGGAAVIGHMFPVWLRFKGGKGVATTLGTLVAVNWIMGLVAAATWLVMALIFRISSLSALIAMIAAPIAAFLIANDPGAGWLAIFLAVIVWGAHHSNIRRLIKGEEPKIGQKKKEAAAASEE</sequence>
<comment type="subunit">
    <text evidence="10">Probably interacts with PlsX.</text>
</comment>
<dbReference type="RefSeq" id="WP_170954087.1">
    <property type="nucleotide sequence ID" value="NZ_JALLPZ010000001.1"/>
</dbReference>
<feature type="transmembrane region" description="Helical" evidence="10">
    <location>
        <begin position="12"/>
        <end position="34"/>
    </location>
</feature>
<keyword evidence="2 10" id="KW-0444">Lipid biosynthesis</keyword>
<feature type="transmembrane region" description="Helical" evidence="10">
    <location>
        <begin position="172"/>
        <end position="191"/>
    </location>
</feature>
<evidence type="ECO:0000256" key="7">
    <source>
        <dbReference type="ARBA" id="ARBA00023136"/>
    </source>
</evidence>
<comment type="similarity">
    <text evidence="10">Belongs to the PlsY family.</text>
</comment>
<keyword evidence="8 10" id="KW-0594">Phospholipid biosynthesis</keyword>
<keyword evidence="6 10" id="KW-0443">Lipid metabolism</keyword>
<evidence type="ECO:0000256" key="10">
    <source>
        <dbReference type="HAMAP-Rule" id="MF_01043"/>
    </source>
</evidence>
<proteinExistence type="inferred from homology"/>
<comment type="pathway">
    <text evidence="10">Lipid metabolism; phospholipid metabolism.</text>
</comment>
<feature type="transmembrane region" description="Helical" evidence="10">
    <location>
        <begin position="147"/>
        <end position="166"/>
    </location>
</feature>
<evidence type="ECO:0000256" key="4">
    <source>
        <dbReference type="ARBA" id="ARBA00022692"/>
    </source>
</evidence>
<dbReference type="SMART" id="SM01207">
    <property type="entry name" value="G3P_acyltransf"/>
    <property type="match status" value="1"/>
</dbReference>
<dbReference type="PANTHER" id="PTHR30309">
    <property type="entry name" value="INNER MEMBRANE PROTEIN YGIH"/>
    <property type="match status" value="1"/>
</dbReference>
<dbReference type="EMBL" id="OBMM01000001">
    <property type="protein sequence ID" value="SOB91954.1"/>
    <property type="molecule type" value="Genomic_DNA"/>
</dbReference>
<dbReference type="Pfam" id="PF02660">
    <property type="entry name" value="G3P_acyltransf"/>
    <property type="match status" value="1"/>
</dbReference>
<evidence type="ECO:0000313" key="12">
    <source>
        <dbReference type="Proteomes" id="UP000219068"/>
    </source>
</evidence>
<feature type="transmembrane region" description="Helical" evidence="10">
    <location>
        <begin position="120"/>
        <end position="140"/>
    </location>
</feature>
<evidence type="ECO:0000256" key="1">
    <source>
        <dbReference type="ARBA" id="ARBA00022475"/>
    </source>
</evidence>
<dbReference type="InterPro" id="IPR003811">
    <property type="entry name" value="G3P_acylTferase_PlsY"/>
</dbReference>
<dbReference type="Proteomes" id="UP000219068">
    <property type="component" value="Unassembled WGS sequence"/>
</dbReference>
<comment type="subcellular location">
    <subcellularLocation>
        <location evidence="10">Cell membrane</location>
        <topology evidence="10">Multi-pass membrane protein</topology>
    </subcellularLocation>
</comment>
<dbReference type="GO" id="GO:0008654">
    <property type="term" value="P:phospholipid biosynthetic process"/>
    <property type="evidence" value="ECO:0007669"/>
    <property type="project" value="UniProtKB-UniRule"/>
</dbReference>
<comment type="function">
    <text evidence="10">Catalyzes the transfer of an acyl group from acyl-phosphate (acyl-PO(4)) to glycerol-3-phosphate (G3P) to form lysophosphatidic acid (LPA). This enzyme utilizes acyl-phosphate as fatty acyl donor, but not acyl-CoA or acyl-ACP.</text>
</comment>
<evidence type="ECO:0000313" key="11">
    <source>
        <dbReference type="EMBL" id="SOB91954.1"/>
    </source>
</evidence>
<accession>A0A285RDI1</accession>
<dbReference type="NCBIfam" id="TIGR00023">
    <property type="entry name" value="glycerol-3-phosphate 1-O-acyltransferase PlsY"/>
    <property type="match status" value="1"/>
</dbReference>
<dbReference type="EC" id="2.3.1.275" evidence="10"/>
<dbReference type="GO" id="GO:0005886">
    <property type="term" value="C:plasma membrane"/>
    <property type="evidence" value="ECO:0007669"/>
    <property type="project" value="UniProtKB-SubCell"/>
</dbReference>
<name>A0A285RDI1_9PROT</name>
<dbReference type="GO" id="GO:0043772">
    <property type="term" value="F:acyl-phosphate glycerol-3-phosphate acyltransferase activity"/>
    <property type="evidence" value="ECO:0007669"/>
    <property type="project" value="UniProtKB-UniRule"/>
</dbReference>
<comment type="catalytic activity">
    <reaction evidence="10">
        <text>an acyl phosphate + sn-glycerol 3-phosphate = a 1-acyl-sn-glycero-3-phosphate + phosphate</text>
        <dbReference type="Rhea" id="RHEA:34075"/>
        <dbReference type="ChEBI" id="CHEBI:43474"/>
        <dbReference type="ChEBI" id="CHEBI:57597"/>
        <dbReference type="ChEBI" id="CHEBI:57970"/>
        <dbReference type="ChEBI" id="CHEBI:59918"/>
        <dbReference type="EC" id="2.3.1.275"/>
    </reaction>
</comment>
<dbReference type="PANTHER" id="PTHR30309:SF0">
    <property type="entry name" value="GLYCEROL-3-PHOSPHATE ACYLTRANSFERASE-RELATED"/>
    <property type="match status" value="1"/>
</dbReference>
<evidence type="ECO:0000256" key="6">
    <source>
        <dbReference type="ARBA" id="ARBA00023098"/>
    </source>
</evidence>
<keyword evidence="11" id="KW-0012">Acyltransferase</keyword>
<keyword evidence="9 10" id="KW-1208">Phospholipid metabolism</keyword>
<evidence type="ECO:0000256" key="2">
    <source>
        <dbReference type="ARBA" id="ARBA00022516"/>
    </source>
</evidence>
<dbReference type="UniPathway" id="UPA00085"/>
<evidence type="ECO:0000256" key="8">
    <source>
        <dbReference type="ARBA" id="ARBA00023209"/>
    </source>
</evidence>
<keyword evidence="7 10" id="KW-0472">Membrane</keyword>
<evidence type="ECO:0000256" key="9">
    <source>
        <dbReference type="ARBA" id="ARBA00023264"/>
    </source>
</evidence>
<keyword evidence="1 10" id="KW-1003">Cell membrane</keyword>
<dbReference type="HAMAP" id="MF_01043">
    <property type="entry name" value="PlsY"/>
    <property type="match status" value="1"/>
</dbReference>